<gene>
    <name evidence="14" type="ORF">LSTR_LSTR006594</name>
</gene>
<keyword evidence="10 12" id="KW-0739">Sodium transport</keyword>
<keyword evidence="8 12" id="KW-0406">Ion transport</keyword>
<evidence type="ECO:0000256" key="9">
    <source>
        <dbReference type="ARBA" id="ARBA00023136"/>
    </source>
</evidence>
<evidence type="ECO:0000313" key="15">
    <source>
        <dbReference type="Proteomes" id="UP000291343"/>
    </source>
</evidence>
<comment type="similarity">
    <text evidence="2 12">Belongs to the amiloride-sensitive sodium channel (TC 1.A.6) family.</text>
</comment>
<accession>A0A482WZP5</accession>
<organism evidence="14 15">
    <name type="scientific">Laodelphax striatellus</name>
    <name type="common">Small brown planthopper</name>
    <name type="synonym">Delphax striatella</name>
    <dbReference type="NCBI Taxonomy" id="195883"/>
    <lineage>
        <taxon>Eukaryota</taxon>
        <taxon>Metazoa</taxon>
        <taxon>Ecdysozoa</taxon>
        <taxon>Arthropoda</taxon>
        <taxon>Hexapoda</taxon>
        <taxon>Insecta</taxon>
        <taxon>Pterygota</taxon>
        <taxon>Neoptera</taxon>
        <taxon>Paraneoptera</taxon>
        <taxon>Hemiptera</taxon>
        <taxon>Auchenorrhyncha</taxon>
        <taxon>Fulgoroidea</taxon>
        <taxon>Delphacidae</taxon>
        <taxon>Criomorphinae</taxon>
        <taxon>Laodelphax</taxon>
    </lineage>
</organism>
<dbReference type="GO" id="GO:0015280">
    <property type="term" value="F:ligand-gated sodium channel activity"/>
    <property type="evidence" value="ECO:0007669"/>
    <property type="project" value="TreeGrafter"/>
</dbReference>
<evidence type="ECO:0000256" key="10">
    <source>
        <dbReference type="ARBA" id="ARBA00023201"/>
    </source>
</evidence>
<evidence type="ECO:0000256" key="1">
    <source>
        <dbReference type="ARBA" id="ARBA00004141"/>
    </source>
</evidence>
<evidence type="ECO:0000256" key="13">
    <source>
        <dbReference type="SAM" id="Phobius"/>
    </source>
</evidence>
<sequence>MWNDGYGTVVGSHYFRTNFLINTFRGVCKTYNMFPPWKIYKNNTKHHFFKKYLADEWFNGSTWFPYFSEQLNNHTIHGFPSLKMNVKIINEFIPTQECNEKSWIKECLNAKRRVKVNEDMDYPILSKSPLVGNYLVGGLYSKFIKFAIHNPWDVPSPYMRWHHIVTFKDLVINIDPQQTIQYPIDDDLAYKIFPSTQCHSTTGKELRFFEYYTRQNCLLECFMEKALKECGCVLLYMPHNATTRICSDDGETYCVRKVTLRDYYDVTDKNSVYTCDCLPSCNDTEYKVMSIETQIKNYEDPKDLVIRSNHIHIYFRDSLFHPKIRTRTFSSIDLIDNTIYYFDMFLGISLFTIIEIFYYIVLYVIDCLKKHSAGKSNQYELERF</sequence>
<dbReference type="Pfam" id="PF00858">
    <property type="entry name" value="ASC"/>
    <property type="match status" value="1"/>
</dbReference>
<dbReference type="STRING" id="195883.A0A482WZP5"/>
<comment type="subcellular location">
    <subcellularLocation>
        <location evidence="1">Membrane</location>
        <topology evidence="1">Multi-pass membrane protein</topology>
    </subcellularLocation>
</comment>
<evidence type="ECO:0000256" key="3">
    <source>
        <dbReference type="ARBA" id="ARBA00022448"/>
    </source>
</evidence>
<comment type="caution">
    <text evidence="14">The sequence shown here is derived from an EMBL/GenBank/DDBJ whole genome shotgun (WGS) entry which is preliminary data.</text>
</comment>
<keyword evidence="11 12" id="KW-0407">Ion channel</keyword>
<evidence type="ECO:0000256" key="12">
    <source>
        <dbReference type="RuleBase" id="RU000679"/>
    </source>
</evidence>
<evidence type="ECO:0000256" key="6">
    <source>
        <dbReference type="ARBA" id="ARBA00022989"/>
    </source>
</evidence>
<keyword evidence="15" id="KW-1185">Reference proteome</keyword>
<protein>
    <submittedName>
        <fullName evidence="14">Uncharacterized protein</fullName>
    </submittedName>
</protein>
<keyword evidence="9 13" id="KW-0472">Membrane</keyword>
<keyword evidence="7" id="KW-0915">Sodium</keyword>
<dbReference type="AlphaFoldDB" id="A0A482WZP5"/>
<dbReference type="PANTHER" id="PTHR11690:SF288">
    <property type="entry name" value="AMILORIDE-SENSITIVE NA+ CHANNEL-RELATED"/>
    <property type="match status" value="1"/>
</dbReference>
<dbReference type="InParanoid" id="A0A482WZP5"/>
<keyword evidence="6 13" id="KW-1133">Transmembrane helix</keyword>
<evidence type="ECO:0000256" key="11">
    <source>
        <dbReference type="ARBA" id="ARBA00023303"/>
    </source>
</evidence>
<evidence type="ECO:0000313" key="14">
    <source>
        <dbReference type="EMBL" id="RZF39057.1"/>
    </source>
</evidence>
<dbReference type="InterPro" id="IPR001873">
    <property type="entry name" value="ENaC"/>
</dbReference>
<evidence type="ECO:0000256" key="2">
    <source>
        <dbReference type="ARBA" id="ARBA00007193"/>
    </source>
</evidence>
<evidence type="ECO:0000256" key="5">
    <source>
        <dbReference type="ARBA" id="ARBA00022692"/>
    </source>
</evidence>
<dbReference type="Proteomes" id="UP000291343">
    <property type="component" value="Unassembled WGS sequence"/>
</dbReference>
<dbReference type="PANTHER" id="PTHR11690">
    <property type="entry name" value="AMILORIDE-SENSITIVE SODIUM CHANNEL-RELATED"/>
    <property type="match status" value="1"/>
</dbReference>
<dbReference type="GO" id="GO:0005886">
    <property type="term" value="C:plasma membrane"/>
    <property type="evidence" value="ECO:0007669"/>
    <property type="project" value="TreeGrafter"/>
</dbReference>
<evidence type="ECO:0000256" key="8">
    <source>
        <dbReference type="ARBA" id="ARBA00023065"/>
    </source>
</evidence>
<feature type="transmembrane region" description="Helical" evidence="13">
    <location>
        <begin position="339"/>
        <end position="365"/>
    </location>
</feature>
<keyword evidence="4 12" id="KW-0894">Sodium channel</keyword>
<evidence type="ECO:0000256" key="4">
    <source>
        <dbReference type="ARBA" id="ARBA00022461"/>
    </source>
</evidence>
<name>A0A482WZP5_LAOST</name>
<keyword evidence="3 12" id="KW-0813">Transport</keyword>
<reference evidence="14 15" key="1">
    <citation type="journal article" date="2017" name="Gigascience">
        <title>Genome sequence of the small brown planthopper, Laodelphax striatellus.</title>
        <authorList>
            <person name="Zhu J."/>
            <person name="Jiang F."/>
            <person name="Wang X."/>
            <person name="Yang P."/>
            <person name="Bao Y."/>
            <person name="Zhao W."/>
            <person name="Wang W."/>
            <person name="Lu H."/>
            <person name="Wang Q."/>
            <person name="Cui N."/>
            <person name="Li J."/>
            <person name="Chen X."/>
            <person name="Luo L."/>
            <person name="Yu J."/>
            <person name="Kang L."/>
            <person name="Cui F."/>
        </authorList>
    </citation>
    <scope>NUCLEOTIDE SEQUENCE [LARGE SCALE GENOMIC DNA]</scope>
    <source>
        <strain evidence="14">Lst14</strain>
    </source>
</reference>
<proteinExistence type="inferred from homology"/>
<dbReference type="Gene3D" id="1.10.287.820">
    <property type="entry name" value="Acid-sensing ion channel domain"/>
    <property type="match status" value="1"/>
</dbReference>
<dbReference type="EMBL" id="QKKF02020774">
    <property type="protein sequence ID" value="RZF39057.1"/>
    <property type="molecule type" value="Genomic_DNA"/>
</dbReference>
<evidence type="ECO:0000256" key="7">
    <source>
        <dbReference type="ARBA" id="ARBA00023053"/>
    </source>
</evidence>
<keyword evidence="5 12" id="KW-0812">Transmembrane</keyword>
<dbReference type="OrthoDB" id="6021021at2759"/>